<dbReference type="PROSITE" id="PS50206">
    <property type="entry name" value="RHODANESE_3"/>
    <property type="match status" value="1"/>
</dbReference>
<dbReference type="PANTHER" id="PTHR43031:SF17">
    <property type="entry name" value="SULFURTRANSFERASE YTWF-RELATED"/>
    <property type="match status" value="1"/>
</dbReference>
<feature type="domain" description="Rhodanese" evidence="1">
    <location>
        <begin position="14"/>
        <end position="102"/>
    </location>
</feature>
<dbReference type="GO" id="GO:0016740">
    <property type="term" value="F:transferase activity"/>
    <property type="evidence" value="ECO:0007669"/>
    <property type="project" value="UniProtKB-KW"/>
</dbReference>
<name>A0A1I6UV09_9BACL</name>
<evidence type="ECO:0000259" key="1">
    <source>
        <dbReference type="PROSITE" id="PS50206"/>
    </source>
</evidence>
<dbReference type="Gene3D" id="3.40.250.10">
    <property type="entry name" value="Rhodanese-like domain"/>
    <property type="match status" value="1"/>
</dbReference>
<dbReference type="SUPFAM" id="SSF52821">
    <property type="entry name" value="Rhodanese/Cell cycle control phosphatase"/>
    <property type="match status" value="1"/>
</dbReference>
<dbReference type="InterPro" id="IPR050229">
    <property type="entry name" value="GlpE_sulfurtransferase"/>
</dbReference>
<dbReference type="SMART" id="SM00450">
    <property type="entry name" value="RHOD"/>
    <property type="match status" value="1"/>
</dbReference>
<dbReference type="EMBL" id="FPAA01000022">
    <property type="protein sequence ID" value="SFT05289.1"/>
    <property type="molecule type" value="Genomic_DNA"/>
</dbReference>
<reference evidence="3" key="1">
    <citation type="submission" date="2016-10" db="EMBL/GenBank/DDBJ databases">
        <authorList>
            <person name="Varghese N."/>
            <person name="Submissions S."/>
        </authorList>
    </citation>
    <scope>NUCLEOTIDE SEQUENCE [LARGE SCALE GENOMIC DNA]</scope>
    <source>
        <strain evidence="3">DSM 45789</strain>
    </source>
</reference>
<keyword evidence="3" id="KW-1185">Reference proteome</keyword>
<dbReference type="OrthoDB" id="9800872at2"/>
<dbReference type="Proteomes" id="UP000198660">
    <property type="component" value="Unassembled WGS sequence"/>
</dbReference>
<dbReference type="RefSeq" id="WP_091839955.1">
    <property type="nucleotide sequence ID" value="NZ_FPAA01000022.1"/>
</dbReference>
<dbReference type="Pfam" id="PF00581">
    <property type="entry name" value="Rhodanese"/>
    <property type="match status" value="1"/>
</dbReference>
<sequence>MEAKEFAEKYQQGELKDALLVDVREEKEWEMYRLHEAILIPLQTLPYQLDRLNREQTIYVLCAHGVRSAHATHHLLQQGYTRVINVEGGLAEVSLHLDEEDVRPK</sequence>
<dbReference type="CDD" id="cd00158">
    <property type="entry name" value="RHOD"/>
    <property type="match status" value="1"/>
</dbReference>
<keyword evidence="2" id="KW-0808">Transferase</keyword>
<accession>A0A1I6UV09</accession>
<evidence type="ECO:0000313" key="3">
    <source>
        <dbReference type="Proteomes" id="UP000198660"/>
    </source>
</evidence>
<dbReference type="AlphaFoldDB" id="A0A1I6UV09"/>
<protein>
    <submittedName>
        <fullName evidence="2">Rhodanese-related sulfurtransferase</fullName>
    </submittedName>
</protein>
<proteinExistence type="predicted"/>
<gene>
    <name evidence="2" type="ORF">SAMN05444972_12213</name>
</gene>
<dbReference type="PANTHER" id="PTHR43031">
    <property type="entry name" value="FAD-DEPENDENT OXIDOREDUCTASE"/>
    <property type="match status" value="1"/>
</dbReference>
<organism evidence="2 3">
    <name type="scientific">Marininema halotolerans</name>
    <dbReference type="NCBI Taxonomy" id="1155944"/>
    <lineage>
        <taxon>Bacteria</taxon>
        <taxon>Bacillati</taxon>
        <taxon>Bacillota</taxon>
        <taxon>Bacilli</taxon>
        <taxon>Bacillales</taxon>
        <taxon>Thermoactinomycetaceae</taxon>
        <taxon>Marininema</taxon>
    </lineage>
</organism>
<dbReference type="InterPro" id="IPR001763">
    <property type="entry name" value="Rhodanese-like_dom"/>
</dbReference>
<evidence type="ECO:0000313" key="2">
    <source>
        <dbReference type="EMBL" id="SFT05289.1"/>
    </source>
</evidence>
<dbReference type="InterPro" id="IPR036873">
    <property type="entry name" value="Rhodanese-like_dom_sf"/>
</dbReference>